<feature type="short sequence motif" description="DGA/G" evidence="4">
    <location>
        <begin position="170"/>
        <end position="172"/>
    </location>
</feature>
<evidence type="ECO:0000256" key="3">
    <source>
        <dbReference type="ARBA" id="ARBA00023098"/>
    </source>
</evidence>
<comment type="caution">
    <text evidence="6">The sequence shown here is derived from an EMBL/GenBank/DDBJ whole genome shotgun (WGS) entry which is preliminary data.</text>
</comment>
<reference evidence="6 7" key="1">
    <citation type="submission" date="2019-09" db="EMBL/GenBank/DDBJ databases">
        <title>Whole genome shotgun sequencing (WGS) of Ellagibacter isourolithinifaciens DSM 104140(T) and Adlercreutzia muris DSM 29508(T).</title>
        <authorList>
            <person name="Stoll D.A."/>
            <person name="Danylec N."/>
            <person name="Huch M."/>
        </authorList>
    </citation>
    <scope>NUCLEOTIDE SEQUENCE [LARGE SCALE GENOMIC DNA]</scope>
    <source>
        <strain evidence="6 7">DSM 104140</strain>
    </source>
</reference>
<dbReference type="EMBL" id="WAJR01000009">
    <property type="protein sequence ID" value="KAB1640802.1"/>
    <property type="molecule type" value="Genomic_DNA"/>
</dbReference>
<evidence type="ECO:0000256" key="4">
    <source>
        <dbReference type="PROSITE-ProRule" id="PRU01161"/>
    </source>
</evidence>
<dbReference type="InterPro" id="IPR016035">
    <property type="entry name" value="Acyl_Trfase/lysoPLipase"/>
</dbReference>
<feature type="active site" description="Nucleophile" evidence="4">
    <location>
        <position position="50"/>
    </location>
</feature>
<evidence type="ECO:0000259" key="5">
    <source>
        <dbReference type="PROSITE" id="PS51635"/>
    </source>
</evidence>
<dbReference type="Pfam" id="PF01734">
    <property type="entry name" value="Patatin"/>
    <property type="match status" value="1"/>
</dbReference>
<dbReference type="InterPro" id="IPR045943">
    <property type="entry name" value="DUF6363"/>
</dbReference>
<keyword evidence="2 4" id="KW-0442">Lipid degradation</keyword>
<evidence type="ECO:0000256" key="2">
    <source>
        <dbReference type="ARBA" id="ARBA00022963"/>
    </source>
</evidence>
<dbReference type="PANTHER" id="PTHR14226">
    <property type="entry name" value="NEUROPATHY TARGET ESTERASE/SWISS CHEESE D.MELANOGASTER"/>
    <property type="match status" value="1"/>
</dbReference>
<dbReference type="InterPro" id="IPR002641">
    <property type="entry name" value="PNPLA_dom"/>
</dbReference>
<feature type="short sequence motif" description="GXSXG" evidence="4">
    <location>
        <begin position="48"/>
        <end position="52"/>
    </location>
</feature>
<dbReference type="GO" id="GO:0016042">
    <property type="term" value="P:lipid catabolic process"/>
    <property type="evidence" value="ECO:0007669"/>
    <property type="project" value="UniProtKB-UniRule"/>
</dbReference>
<dbReference type="InterPro" id="IPR037483">
    <property type="entry name" value="YjjU-like"/>
</dbReference>
<dbReference type="PANTHER" id="PTHR14226:SF25">
    <property type="entry name" value="PHOSPHOESTERASE"/>
    <property type="match status" value="1"/>
</dbReference>
<dbReference type="CDD" id="cd07208">
    <property type="entry name" value="Pat_hypo_Ecoli_yjju_like"/>
    <property type="match status" value="1"/>
</dbReference>
<name>A0A6N6NM65_9ACTN</name>
<feature type="active site" description="Proton acceptor" evidence="4">
    <location>
        <position position="170"/>
    </location>
</feature>
<protein>
    <submittedName>
        <fullName evidence="6">Patatin family protein</fullName>
    </submittedName>
</protein>
<keyword evidence="3 4" id="KW-0443">Lipid metabolism</keyword>
<accession>A0A6N6NM65</accession>
<dbReference type="PROSITE" id="PS51635">
    <property type="entry name" value="PNPLA"/>
    <property type="match status" value="1"/>
</dbReference>
<dbReference type="InterPro" id="IPR050301">
    <property type="entry name" value="NTE"/>
</dbReference>
<proteinExistence type="predicted"/>
<evidence type="ECO:0000313" key="6">
    <source>
        <dbReference type="EMBL" id="KAB1640802.1"/>
    </source>
</evidence>
<keyword evidence="1 4" id="KW-0378">Hydrolase</keyword>
<dbReference type="Pfam" id="PF19890">
    <property type="entry name" value="DUF6363"/>
    <property type="match status" value="1"/>
</dbReference>
<comment type="caution">
    <text evidence="4">Lacks conserved residue(s) required for the propagation of feature annotation.</text>
</comment>
<gene>
    <name evidence="6" type="ORF">F8C90_05115</name>
</gene>
<evidence type="ECO:0000256" key="1">
    <source>
        <dbReference type="ARBA" id="ARBA00022801"/>
    </source>
</evidence>
<evidence type="ECO:0000313" key="7">
    <source>
        <dbReference type="Proteomes" id="UP000468668"/>
    </source>
</evidence>
<sequence>MHGAPAWEGATLAHANLVLEGGAMRGQFTAGVLDFFMDQKFFCEYVVGVSAGALCGGNYVAGAPGRSSLINVKYAADNRYLSMQSFVRTGNAYGREFAFHEIPDVLDPFDYEAFRRSPIRFEAVSTNLETGEADYHEMHDYHDDLPYLIASSSMPLVSQIVEADGKLLLDGGTSDSVPLLHSMLTGASKHIVVLTQAAGYKKKPNKLMALMRQRYADYPYYLDRLQYRHYEYNRLYRWIEREQAAGRIFVIRPPEPVTVSSMEHDADKLLALYEQGLAAAAQAWPKLQEYLAG</sequence>
<organism evidence="6 7">
    <name type="scientific">Ellagibacter isourolithinifaciens</name>
    <dbReference type="NCBI Taxonomy" id="2137581"/>
    <lineage>
        <taxon>Bacteria</taxon>
        <taxon>Bacillati</taxon>
        <taxon>Actinomycetota</taxon>
        <taxon>Coriobacteriia</taxon>
        <taxon>Eggerthellales</taxon>
        <taxon>Eggerthellaceae</taxon>
        <taxon>Ellagibacter</taxon>
    </lineage>
</organism>
<dbReference type="GeneID" id="98657784"/>
<dbReference type="SUPFAM" id="SSF52151">
    <property type="entry name" value="FabD/lysophospholipase-like"/>
    <property type="match status" value="1"/>
</dbReference>
<dbReference type="GO" id="GO:0016787">
    <property type="term" value="F:hydrolase activity"/>
    <property type="evidence" value="ECO:0007669"/>
    <property type="project" value="UniProtKB-UniRule"/>
</dbReference>
<keyword evidence="7" id="KW-1185">Reference proteome</keyword>
<dbReference type="Proteomes" id="UP000468668">
    <property type="component" value="Unassembled WGS sequence"/>
</dbReference>
<dbReference type="AlphaFoldDB" id="A0A6N6NM65"/>
<dbReference type="RefSeq" id="WP_158049430.1">
    <property type="nucleotide sequence ID" value="NZ_WAJR01000009.1"/>
</dbReference>
<feature type="domain" description="PNPLA" evidence="5">
    <location>
        <begin position="17"/>
        <end position="183"/>
    </location>
</feature>
<dbReference type="OrthoDB" id="9802424at2"/>
<dbReference type="Gene3D" id="3.40.1090.10">
    <property type="entry name" value="Cytosolic phospholipase A2 catalytic domain"/>
    <property type="match status" value="1"/>
</dbReference>